<dbReference type="AlphaFoldDB" id="A0A6B2L996"/>
<accession>A0A6B2L996</accession>
<organism evidence="2">
    <name type="scientific">Arcella intermedia</name>
    <dbReference type="NCBI Taxonomy" id="1963864"/>
    <lineage>
        <taxon>Eukaryota</taxon>
        <taxon>Amoebozoa</taxon>
        <taxon>Tubulinea</taxon>
        <taxon>Elardia</taxon>
        <taxon>Arcellinida</taxon>
        <taxon>Sphaerothecina</taxon>
        <taxon>Arcellidae</taxon>
        <taxon>Arcella</taxon>
    </lineage>
</organism>
<keyword evidence="1" id="KW-0732">Signal</keyword>
<sequence>MSPWLLCVLLWSYGVLSQSGCTDFSRVNQNQFLYYSVESLVDADLSTVEPPLDAQFTGLLGSGSCLGYAGPIGPYGPLGMLGPLGNNTWNPSFWISGLGWDWSKFSQFLTGMGGPLSVAGPLGENGPLGYNWYYGVCPCLSSFGHHLMNGGIFHILGPVGPLGALGPLGPLGPIGAHGYSRDSNGNYISGGSIQRQVTVPYNSTTSRVFDLYEQYEQSYAYKLTNNDCSFFVHGTWYYGDVPNVYNWTSQQEQFVSVLLTPIYQLNDFDFTLTIYEHSGSVVQVSSSSTLWIDHVIVKVPAQSRMHIKIVSPNIFQVYGEYRLYVTGSTSYIDLFDIVGSYQTTF</sequence>
<name>A0A6B2L996_9EUKA</name>
<feature type="signal peptide" evidence="1">
    <location>
        <begin position="1"/>
        <end position="17"/>
    </location>
</feature>
<feature type="chain" id="PRO_5025504241" evidence="1">
    <location>
        <begin position="18"/>
        <end position="345"/>
    </location>
</feature>
<dbReference type="EMBL" id="GIBP01004409">
    <property type="protein sequence ID" value="NDV33378.1"/>
    <property type="molecule type" value="Transcribed_RNA"/>
</dbReference>
<evidence type="ECO:0000313" key="2">
    <source>
        <dbReference type="EMBL" id="NDV33378.1"/>
    </source>
</evidence>
<proteinExistence type="predicted"/>
<protein>
    <submittedName>
        <fullName evidence="2">Uncharacterized protein</fullName>
    </submittedName>
</protein>
<reference evidence="2" key="1">
    <citation type="journal article" date="2020" name="J. Eukaryot. Microbiol.">
        <title>De novo Sequencing, Assembly and Annotation of the Transcriptome for the Free-Living Testate Amoeba Arcella intermedia.</title>
        <authorList>
            <person name="Ribeiro G.M."/>
            <person name="Porfirio-Sousa A.L."/>
            <person name="Maurer-Alcala X.X."/>
            <person name="Katz L.A."/>
            <person name="Lahr D.J.G."/>
        </authorList>
    </citation>
    <scope>NUCLEOTIDE SEQUENCE</scope>
</reference>
<evidence type="ECO:0000256" key="1">
    <source>
        <dbReference type="SAM" id="SignalP"/>
    </source>
</evidence>